<gene>
    <name evidence="2" type="ORF">F443_23183</name>
</gene>
<dbReference type="Proteomes" id="UP000018721">
    <property type="component" value="Unassembled WGS sequence"/>
</dbReference>
<comment type="caution">
    <text evidence="2">The sequence shown here is derived from an EMBL/GenBank/DDBJ whole genome shotgun (WGS) entry which is preliminary data.</text>
</comment>
<sequence length="130" mass="14323">MFLTCCAESTYCLQCEINVGMQQLASEMPGVNPVTMPDEPAAVIENMCSVLGCAHPELYLAVMDRFYSCATLAVQLLAMNVYIQGISLPIWNGVWYVVYYVDPFTGFMLSLMFDTDVAKRGEHSADKGGV</sequence>
<proteinExistence type="predicted"/>
<accession>V9DSR1</accession>
<evidence type="ECO:0000313" key="2">
    <source>
        <dbReference type="EMBL" id="ETI29706.1"/>
    </source>
</evidence>
<dbReference type="HOGENOM" id="CLU_1942260_0_0_1"/>
<dbReference type="OrthoDB" id="6158253at2759"/>
<evidence type="ECO:0000256" key="1">
    <source>
        <dbReference type="SAM" id="Phobius"/>
    </source>
</evidence>
<keyword evidence="1" id="KW-0472">Membrane</keyword>
<evidence type="ECO:0000313" key="3">
    <source>
        <dbReference type="Proteomes" id="UP000018721"/>
    </source>
</evidence>
<keyword evidence="1" id="KW-0812">Transmembrane</keyword>
<protein>
    <recommendedName>
        <fullName evidence="4">PiggyBac transposable element-derived protein domain-containing protein</fullName>
    </recommendedName>
</protein>
<keyword evidence="1" id="KW-1133">Transmembrane helix</keyword>
<dbReference type="AlphaFoldDB" id="V9DSR1"/>
<organism evidence="2 3">
    <name type="scientific">Phytophthora nicotianae P1569</name>
    <dbReference type="NCBI Taxonomy" id="1317065"/>
    <lineage>
        <taxon>Eukaryota</taxon>
        <taxon>Sar</taxon>
        <taxon>Stramenopiles</taxon>
        <taxon>Oomycota</taxon>
        <taxon>Peronosporomycetes</taxon>
        <taxon>Peronosporales</taxon>
        <taxon>Peronosporaceae</taxon>
        <taxon>Phytophthora</taxon>
    </lineage>
</organism>
<feature type="transmembrane region" description="Helical" evidence="1">
    <location>
        <begin position="66"/>
        <end position="87"/>
    </location>
</feature>
<keyword evidence="3" id="KW-1185">Reference proteome</keyword>
<name>V9DSR1_PHYNI</name>
<evidence type="ECO:0008006" key="4">
    <source>
        <dbReference type="Google" id="ProtNLM"/>
    </source>
</evidence>
<reference evidence="2 3" key="1">
    <citation type="submission" date="2013-11" db="EMBL/GenBank/DDBJ databases">
        <title>The Genome Sequence of Phytophthora parasitica P1569.</title>
        <authorList>
            <consortium name="The Broad Institute Genomics Platform"/>
            <person name="Russ C."/>
            <person name="Tyler B."/>
            <person name="Panabieres F."/>
            <person name="Shan W."/>
            <person name="Tripathy S."/>
            <person name="Grunwald N."/>
            <person name="Machado M."/>
            <person name="Johnson C.S."/>
            <person name="Arredondo F."/>
            <person name="Hong C."/>
            <person name="Coffey M."/>
            <person name="Young S.K."/>
            <person name="Zeng Q."/>
            <person name="Gargeya S."/>
            <person name="Fitzgerald M."/>
            <person name="Abouelleil A."/>
            <person name="Alvarado L."/>
            <person name="Chapman S.B."/>
            <person name="Gainer-Dewar J."/>
            <person name="Goldberg J."/>
            <person name="Griggs A."/>
            <person name="Gujja S."/>
            <person name="Hansen M."/>
            <person name="Howarth C."/>
            <person name="Imamovic A."/>
            <person name="Ireland A."/>
            <person name="Larimer J."/>
            <person name="McCowan C."/>
            <person name="Murphy C."/>
            <person name="Pearson M."/>
            <person name="Poon T.W."/>
            <person name="Priest M."/>
            <person name="Roberts A."/>
            <person name="Saif S."/>
            <person name="Shea T."/>
            <person name="Sykes S."/>
            <person name="Wortman J."/>
            <person name="Nusbaum C."/>
            <person name="Birren B."/>
        </authorList>
    </citation>
    <scope>NUCLEOTIDE SEQUENCE [LARGE SCALE GENOMIC DNA]</scope>
    <source>
        <strain evidence="2 3">P1569</strain>
    </source>
</reference>
<dbReference type="EMBL" id="ANIZ01004908">
    <property type="protein sequence ID" value="ETI29706.1"/>
    <property type="molecule type" value="Genomic_DNA"/>
</dbReference>